<feature type="binding site" evidence="7">
    <location>
        <begin position="229"/>
        <end position="236"/>
    </location>
    <ligand>
        <name>GTP</name>
        <dbReference type="ChEBI" id="CHEBI:37565"/>
    </ligand>
</feature>
<dbReference type="PANTHER" id="PTHR10229">
    <property type="entry name" value="GTP-BINDING PROTEIN HFLX"/>
    <property type="match status" value="1"/>
</dbReference>
<feature type="coiled-coil region" evidence="9">
    <location>
        <begin position="189"/>
        <end position="216"/>
    </location>
</feature>
<evidence type="ECO:0000256" key="7">
    <source>
        <dbReference type="PIRSR" id="PIRSR006809-1"/>
    </source>
</evidence>
<dbReference type="CDD" id="cd01878">
    <property type="entry name" value="HflX"/>
    <property type="match status" value="1"/>
</dbReference>
<evidence type="ECO:0000256" key="1">
    <source>
        <dbReference type="ARBA" id="ARBA00022490"/>
    </source>
</evidence>
<feature type="binding site" evidence="8">
    <location>
        <position position="236"/>
    </location>
    <ligand>
        <name>Mg(2+)</name>
        <dbReference type="ChEBI" id="CHEBI:18420"/>
    </ligand>
</feature>
<evidence type="ECO:0000313" key="11">
    <source>
        <dbReference type="EMBL" id="GAE91528.1"/>
    </source>
</evidence>
<feature type="binding site" evidence="8">
    <location>
        <position position="256"/>
    </location>
    <ligand>
        <name>Mg(2+)</name>
        <dbReference type="ChEBI" id="CHEBI:18420"/>
    </ligand>
</feature>
<keyword evidence="5 6" id="KW-0342">GTP-binding</keyword>
<keyword evidence="4 8" id="KW-0460">Magnesium</keyword>
<evidence type="ECO:0000313" key="12">
    <source>
        <dbReference type="Proteomes" id="UP000019102"/>
    </source>
</evidence>
<dbReference type="Gene3D" id="3.40.50.300">
    <property type="entry name" value="P-loop containing nucleotide triphosphate hydrolases"/>
    <property type="match status" value="1"/>
</dbReference>
<evidence type="ECO:0000256" key="5">
    <source>
        <dbReference type="ARBA" id="ARBA00023134"/>
    </source>
</evidence>
<dbReference type="InterPro" id="IPR025121">
    <property type="entry name" value="GTPase_HflX_N"/>
</dbReference>
<dbReference type="InterPro" id="IPR016496">
    <property type="entry name" value="GTPase_HflX"/>
</dbReference>
<comment type="caution">
    <text evidence="11">The sequence shown here is derived from an EMBL/GenBank/DDBJ whole genome shotgun (WGS) entry which is preliminary data.</text>
</comment>
<dbReference type="Gene3D" id="3.40.50.11060">
    <property type="entry name" value="GTPase HflX, N-terminal domain"/>
    <property type="match status" value="1"/>
</dbReference>
<proteinExistence type="inferred from homology"/>
<comment type="similarity">
    <text evidence="6">Belongs to the TRAFAC class OBG-HflX-like GTPase superfamily. HflX GTPase family.</text>
</comment>
<dbReference type="GO" id="GO:0046872">
    <property type="term" value="F:metal ion binding"/>
    <property type="evidence" value="ECO:0007669"/>
    <property type="project" value="UniProtKB-KW"/>
</dbReference>
<dbReference type="PANTHER" id="PTHR10229:SF0">
    <property type="entry name" value="GTP-BINDING PROTEIN 6-RELATED"/>
    <property type="match status" value="1"/>
</dbReference>
<feature type="binding site" evidence="7">
    <location>
        <begin position="276"/>
        <end position="279"/>
    </location>
    <ligand>
        <name>GTP</name>
        <dbReference type="ChEBI" id="CHEBI:37565"/>
    </ligand>
</feature>
<reference evidence="11 12" key="1">
    <citation type="journal article" date="2014" name="Genome Announc.">
        <title>Draft Genome Sequence of the Boron-Tolerant and Moderately Halotolerant Bacterium Gracilibacillus boraciitolerans JCM 21714T.</title>
        <authorList>
            <person name="Ahmed I."/>
            <person name="Oshima K."/>
            <person name="Suda W."/>
            <person name="Kitamura K."/>
            <person name="Iida T."/>
            <person name="Ohmori Y."/>
            <person name="Fujiwara T."/>
            <person name="Hattori M."/>
            <person name="Ohkuma M."/>
        </authorList>
    </citation>
    <scope>NUCLEOTIDE SEQUENCE [LARGE SCALE GENOMIC DNA]</scope>
    <source>
        <strain evidence="11 12">JCM 21714</strain>
    </source>
</reference>
<keyword evidence="2 8" id="KW-0479">Metal-binding</keyword>
<evidence type="ECO:0000256" key="3">
    <source>
        <dbReference type="ARBA" id="ARBA00022741"/>
    </source>
</evidence>
<accession>W4VFD7</accession>
<comment type="cofactor">
    <cofactor evidence="8">
        <name>Mg(2+)</name>
        <dbReference type="ChEBI" id="CHEBI:18420"/>
    </cofactor>
</comment>
<feature type="domain" description="Hflx-type G" evidence="10">
    <location>
        <begin position="223"/>
        <end position="385"/>
    </location>
</feature>
<dbReference type="HAMAP" id="MF_00900">
    <property type="entry name" value="GTPase_HflX"/>
    <property type="match status" value="1"/>
</dbReference>
<evidence type="ECO:0000256" key="9">
    <source>
        <dbReference type="SAM" id="Coils"/>
    </source>
</evidence>
<dbReference type="SUPFAM" id="SSF52540">
    <property type="entry name" value="P-loop containing nucleoside triphosphate hydrolases"/>
    <property type="match status" value="1"/>
</dbReference>
<dbReference type="AlphaFoldDB" id="W4VFD7"/>
<dbReference type="InterPro" id="IPR006073">
    <property type="entry name" value="GTP-bd"/>
</dbReference>
<dbReference type="PIRSF" id="PIRSF006809">
    <property type="entry name" value="GTP-binding_hflX_prd"/>
    <property type="match status" value="1"/>
</dbReference>
<evidence type="ECO:0000256" key="4">
    <source>
        <dbReference type="ARBA" id="ARBA00022842"/>
    </source>
</evidence>
<dbReference type="STRING" id="1298598.JCM21714_479"/>
<keyword evidence="12" id="KW-1185">Reference proteome</keyword>
<dbReference type="Proteomes" id="UP000019102">
    <property type="component" value="Unassembled WGS sequence"/>
</dbReference>
<dbReference type="Gene3D" id="6.10.250.2860">
    <property type="match status" value="1"/>
</dbReference>
<name>W4VFD7_9BACI</name>
<dbReference type="GO" id="GO:0003924">
    <property type="term" value="F:GTPase activity"/>
    <property type="evidence" value="ECO:0007669"/>
    <property type="project" value="UniProtKB-UniRule"/>
</dbReference>
<dbReference type="GO" id="GO:0005525">
    <property type="term" value="F:GTP binding"/>
    <property type="evidence" value="ECO:0007669"/>
    <property type="project" value="UniProtKB-UniRule"/>
</dbReference>
<dbReference type="NCBIfam" id="TIGR00231">
    <property type="entry name" value="small_GTP"/>
    <property type="match status" value="1"/>
</dbReference>
<dbReference type="PROSITE" id="PS51705">
    <property type="entry name" value="G_HFLX"/>
    <property type="match status" value="1"/>
</dbReference>
<dbReference type="GO" id="GO:0043022">
    <property type="term" value="F:ribosome binding"/>
    <property type="evidence" value="ECO:0007669"/>
    <property type="project" value="TreeGrafter"/>
</dbReference>
<dbReference type="InterPro" id="IPR042108">
    <property type="entry name" value="GTPase_HflX_N_sf"/>
</dbReference>
<dbReference type="Pfam" id="PF16360">
    <property type="entry name" value="GTP-bdg_M"/>
    <property type="match status" value="1"/>
</dbReference>
<dbReference type="InterPro" id="IPR005225">
    <property type="entry name" value="Small_GTP-bd"/>
</dbReference>
<dbReference type="InterPro" id="IPR030394">
    <property type="entry name" value="G_HFLX_dom"/>
</dbReference>
<evidence type="ECO:0000259" key="10">
    <source>
        <dbReference type="PROSITE" id="PS51705"/>
    </source>
</evidence>
<dbReference type="InterPro" id="IPR027417">
    <property type="entry name" value="P-loop_NTPase"/>
</dbReference>
<keyword evidence="3 6" id="KW-0547">Nucleotide-binding</keyword>
<comment type="function">
    <text evidence="6">GTPase that associates with the 50S ribosomal subunit and may have a role during protein synthesis or ribosome biogenesis.</text>
</comment>
<gene>
    <name evidence="6" type="primary">hflX</name>
    <name evidence="11" type="ORF">JCM21714_479</name>
</gene>
<keyword evidence="1 6" id="KW-0963">Cytoplasm</keyword>
<evidence type="ECO:0000256" key="6">
    <source>
        <dbReference type="HAMAP-Rule" id="MF_00900"/>
    </source>
</evidence>
<dbReference type="OrthoDB" id="9812272at2"/>
<protein>
    <recommendedName>
        <fullName evidence="6">GTPase HflX</fullName>
    </recommendedName>
    <alternativeName>
        <fullName evidence="6">GTP-binding protein HflX</fullName>
    </alternativeName>
</protein>
<dbReference type="Pfam" id="PF13167">
    <property type="entry name" value="GTP-bdg_N"/>
    <property type="match status" value="1"/>
</dbReference>
<dbReference type="GO" id="GO:0005737">
    <property type="term" value="C:cytoplasm"/>
    <property type="evidence" value="ECO:0007669"/>
    <property type="project" value="UniProtKB-SubCell"/>
</dbReference>
<dbReference type="InterPro" id="IPR032305">
    <property type="entry name" value="GTP-bd_M"/>
</dbReference>
<dbReference type="NCBIfam" id="TIGR03156">
    <property type="entry name" value="GTP_HflX"/>
    <property type="match status" value="1"/>
</dbReference>
<dbReference type="Pfam" id="PF01926">
    <property type="entry name" value="MMR_HSR1"/>
    <property type="match status" value="1"/>
</dbReference>
<dbReference type="FunFam" id="3.40.50.11060:FF:000001">
    <property type="entry name" value="GTPase HflX"/>
    <property type="match status" value="1"/>
</dbReference>
<comment type="subunit">
    <text evidence="6">Monomer. Associates with the 50S ribosomal subunit.</text>
</comment>
<feature type="binding site" evidence="7">
    <location>
        <begin position="363"/>
        <end position="365"/>
    </location>
    <ligand>
        <name>GTP</name>
        <dbReference type="ChEBI" id="CHEBI:37565"/>
    </ligand>
</feature>
<sequence>MIVRRRYNKVASFLCIKIKIIRKGKKVIIIEKVLLAAVMHERTNEQQFYYSLNELEALVKTAEGEVIKTIIQKRPRPHRAYYVGEGKLKEIKELINEFEIEIVITNEELSGGQIRNLQEQLEVRVIDRSQLILDIFAARARTKEGKLQVELAQYTYMLPRLHGQGADLSRLGAGIGTRGPGETKLETDRRHIRRRMDDIKKRLEQVVNQREQYRGNRKRHQLFQVAVVGYTNAGKSTLFNSLTKSDTLYEDKLFATLDPLTRRMKLPSNLEVLLTDTVGFIQDLPTALVAAFRSTLEEVKEADLIIHVIDAAAPNRDNHEQTVYQLLSELEADKIPILTIYNKEDLIDKTDFVPTTHPYLLISALDDNHIKHVKNKTERLIKEQWSHFALHVPESESTKLSKIRQYTILEKEEYQEKHFSYYLEGYVDPNHAIMREIKEFNHE</sequence>
<dbReference type="eggNOG" id="COG2262">
    <property type="taxonomic scope" value="Bacteria"/>
</dbReference>
<dbReference type="EMBL" id="BAVS01000001">
    <property type="protein sequence ID" value="GAE91528.1"/>
    <property type="molecule type" value="Genomic_DNA"/>
</dbReference>
<feature type="binding site" evidence="7">
    <location>
        <begin position="342"/>
        <end position="345"/>
    </location>
    <ligand>
        <name>GTP</name>
        <dbReference type="ChEBI" id="CHEBI:37565"/>
    </ligand>
</feature>
<keyword evidence="9" id="KW-0175">Coiled coil</keyword>
<organism evidence="11 12">
    <name type="scientific">Gracilibacillus boraciitolerans JCM 21714</name>
    <dbReference type="NCBI Taxonomy" id="1298598"/>
    <lineage>
        <taxon>Bacteria</taxon>
        <taxon>Bacillati</taxon>
        <taxon>Bacillota</taxon>
        <taxon>Bacilli</taxon>
        <taxon>Bacillales</taxon>
        <taxon>Bacillaceae</taxon>
        <taxon>Gracilibacillus</taxon>
    </lineage>
</organism>
<feature type="binding site" evidence="7">
    <location>
        <begin position="254"/>
        <end position="258"/>
    </location>
    <ligand>
        <name>GTP</name>
        <dbReference type="ChEBI" id="CHEBI:37565"/>
    </ligand>
</feature>
<evidence type="ECO:0000256" key="8">
    <source>
        <dbReference type="PIRSR" id="PIRSR006809-2"/>
    </source>
</evidence>
<dbReference type="PRINTS" id="PR00326">
    <property type="entry name" value="GTP1OBG"/>
</dbReference>
<comment type="subcellular location">
    <subcellularLocation>
        <location evidence="6">Cytoplasm</location>
    </subcellularLocation>
    <text evidence="6">May associate with membranes.</text>
</comment>
<evidence type="ECO:0000256" key="2">
    <source>
        <dbReference type="ARBA" id="ARBA00022723"/>
    </source>
</evidence>